<evidence type="ECO:0000256" key="1">
    <source>
        <dbReference type="SAM" id="MobiDB-lite"/>
    </source>
</evidence>
<evidence type="ECO:0000313" key="4">
    <source>
        <dbReference type="Proteomes" id="UP000003250"/>
    </source>
</evidence>
<feature type="region of interest" description="Disordered" evidence="1">
    <location>
        <begin position="18"/>
        <end position="199"/>
    </location>
</feature>
<dbReference type="Proteomes" id="UP000003250">
    <property type="component" value="Unassembled WGS sequence"/>
</dbReference>
<name>H0HRX2_9HYPH</name>
<feature type="compositionally biased region" description="Polar residues" evidence="1">
    <location>
        <begin position="175"/>
        <end position="186"/>
    </location>
</feature>
<sequence length="271" mass="26442">MRTFILAGIFALSASTSLAQTGTAPEPAAPAAPAPETATPAPPAAAAPADPAATQAGTGQPANLCQELLAFVRENQPEAAAPADAPATAAAPDEPSKEADGASGTADAPAQPADDDAAAAGEETATAGENSSPASGEAVPPRAPSESGSAQDVSGQSGPAHESPEPNTEKAAQGNVDNAPQTSSLSAPVPVDATAEEDVSLSLASAEELAGANDIAACQDAARKLRLAGAPMPEPLLALTALDLQYQGQANEAQSPAAAPEAPAQQTQPQQ</sequence>
<feature type="compositionally biased region" description="Polar residues" evidence="1">
    <location>
        <begin position="146"/>
        <end position="157"/>
    </location>
</feature>
<dbReference type="EMBL" id="AHAM01000118">
    <property type="protein sequence ID" value="EHK56527.1"/>
    <property type="molecule type" value="Genomic_DNA"/>
</dbReference>
<keyword evidence="2" id="KW-0732">Signal</keyword>
<gene>
    <name evidence="3" type="ORF">MAXJ12_14548</name>
</gene>
<evidence type="ECO:0000313" key="3">
    <source>
        <dbReference type="EMBL" id="EHK56527.1"/>
    </source>
</evidence>
<dbReference type="PATRIC" id="fig|1107882.3.peg.2837"/>
<evidence type="ECO:0000256" key="2">
    <source>
        <dbReference type="SAM" id="SignalP"/>
    </source>
</evidence>
<organism evidence="3 4">
    <name type="scientific">Mesorhizobium alhagi CCNWXJ12-2</name>
    <dbReference type="NCBI Taxonomy" id="1107882"/>
    <lineage>
        <taxon>Bacteria</taxon>
        <taxon>Pseudomonadati</taxon>
        <taxon>Pseudomonadota</taxon>
        <taxon>Alphaproteobacteria</taxon>
        <taxon>Hyphomicrobiales</taxon>
        <taxon>Phyllobacteriaceae</taxon>
        <taxon>Allomesorhizobium</taxon>
    </lineage>
</organism>
<accession>H0HRX2</accession>
<feature type="region of interest" description="Disordered" evidence="1">
    <location>
        <begin position="249"/>
        <end position="271"/>
    </location>
</feature>
<protein>
    <submittedName>
        <fullName evidence="3">Uncharacterized protein</fullName>
    </submittedName>
</protein>
<feature type="compositionally biased region" description="Low complexity" evidence="1">
    <location>
        <begin position="77"/>
        <end position="93"/>
    </location>
</feature>
<proteinExistence type="predicted"/>
<feature type="signal peptide" evidence="2">
    <location>
        <begin position="1"/>
        <end position="19"/>
    </location>
</feature>
<feature type="compositionally biased region" description="Low complexity" evidence="1">
    <location>
        <begin position="46"/>
        <end position="58"/>
    </location>
</feature>
<feature type="chain" id="PRO_5003534700" evidence="2">
    <location>
        <begin position="20"/>
        <end position="271"/>
    </location>
</feature>
<feature type="compositionally biased region" description="Low complexity" evidence="1">
    <location>
        <begin position="104"/>
        <end position="129"/>
    </location>
</feature>
<reference evidence="3 4" key="1">
    <citation type="journal article" date="2012" name="J. Bacteriol.">
        <title>Draft Genome Sequence of Mesorhizobium alhagi CCNWXJ12-2T, a Novel Salt-Resistant Species Isolated from the Desert of Northwestern China.</title>
        <authorList>
            <person name="Zhou M."/>
            <person name="Chen W."/>
            <person name="Chen H."/>
            <person name="Wei G."/>
        </authorList>
    </citation>
    <scope>NUCLEOTIDE SEQUENCE [LARGE SCALE GENOMIC DNA]</scope>
    <source>
        <strain evidence="3 4">CCNWXJ12-2</strain>
    </source>
</reference>
<keyword evidence="4" id="KW-1185">Reference proteome</keyword>
<dbReference type="AlphaFoldDB" id="H0HRX2"/>